<dbReference type="Pfam" id="PF00107">
    <property type="entry name" value="ADH_zinc_N"/>
    <property type="match status" value="1"/>
</dbReference>
<dbReference type="InterPro" id="IPR013154">
    <property type="entry name" value="ADH-like_N"/>
</dbReference>
<feature type="transmembrane region" description="Helical" evidence="1">
    <location>
        <begin position="124"/>
        <end position="142"/>
    </location>
</feature>
<accession>A0A368DS41</accession>
<evidence type="ECO:0000256" key="1">
    <source>
        <dbReference type="SAM" id="Phobius"/>
    </source>
</evidence>
<dbReference type="Gene3D" id="3.90.180.10">
    <property type="entry name" value="Medium-chain alcohol dehydrogenases, catalytic domain"/>
    <property type="match status" value="1"/>
</dbReference>
<dbReference type="InterPro" id="IPR051397">
    <property type="entry name" value="Zn-ADH-like_protein"/>
</dbReference>
<reference evidence="4 5" key="1">
    <citation type="journal article" date="2018" name="Microbiome">
        <title>Fine metagenomic profile of the Mediterranean stratified and mixed water columns revealed by assembly and recruitment.</title>
        <authorList>
            <person name="Haro-Moreno J.M."/>
            <person name="Lopez-Perez M."/>
            <person name="De La Torre J.R."/>
            <person name="Picazo A."/>
            <person name="Camacho A."/>
            <person name="Rodriguez-Valera F."/>
        </authorList>
    </citation>
    <scope>NUCLEOTIDE SEQUENCE [LARGE SCALE GENOMIC DNA]</scope>
    <source>
        <strain evidence="4">MED-G57</strain>
    </source>
</reference>
<dbReference type="AlphaFoldDB" id="A0A368DS41"/>
<dbReference type="PANTHER" id="PTHR43677">
    <property type="entry name" value="SHORT-CHAIN DEHYDROGENASE/REDUCTASE"/>
    <property type="match status" value="1"/>
</dbReference>
<dbReference type="Proteomes" id="UP000253570">
    <property type="component" value="Unassembled WGS sequence"/>
</dbReference>
<feature type="domain" description="Alcohol dehydrogenase-like C-terminal" evidence="2">
    <location>
        <begin position="162"/>
        <end position="287"/>
    </location>
</feature>
<dbReference type="NCBIfam" id="TIGR02823">
    <property type="entry name" value="oxido_YhdH"/>
    <property type="match status" value="1"/>
</dbReference>
<protein>
    <submittedName>
        <fullName evidence="4">Oxidoreductase</fullName>
    </submittedName>
</protein>
<keyword evidence="1" id="KW-0812">Transmembrane</keyword>
<proteinExistence type="predicted"/>
<keyword evidence="1" id="KW-0472">Membrane</keyword>
<dbReference type="Pfam" id="PF08240">
    <property type="entry name" value="ADH_N"/>
    <property type="match status" value="1"/>
</dbReference>
<feature type="domain" description="Alcohol dehydrogenase-like N-terminal" evidence="3">
    <location>
        <begin position="32"/>
        <end position="117"/>
    </location>
</feature>
<dbReference type="PANTHER" id="PTHR43677:SF1">
    <property type="entry name" value="ACRYLYL-COA REDUCTASE ACUI-RELATED"/>
    <property type="match status" value="1"/>
</dbReference>
<evidence type="ECO:0000259" key="3">
    <source>
        <dbReference type="Pfam" id="PF08240"/>
    </source>
</evidence>
<dbReference type="SUPFAM" id="SSF51735">
    <property type="entry name" value="NAD(P)-binding Rossmann-fold domains"/>
    <property type="match status" value="1"/>
</dbReference>
<evidence type="ECO:0000313" key="4">
    <source>
        <dbReference type="EMBL" id="RCL74156.1"/>
    </source>
</evidence>
<keyword evidence="1" id="KW-1133">Transmembrane helix</keyword>
<dbReference type="EMBL" id="QOQD01000003">
    <property type="protein sequence ID" value="RCL74156.1"/>
    <property type="molecule type" value="Genomic_DNA"/>
</dbReference>
<dbReference type="SUPFAM" id="SSF50129">
    <property type="entry name" value="GroES-like"/>
    <property type="match status" value="1"/>
</dbReference>
<dbReference type="InterPro" id="IPR013149">
    <property type="entry name" value="ADH-like_C"/>
</dbReference>
<evidence type="ECO:0000313" key="5">
    <source>
        <dbReference type="Proteomes" id="UP000253570"/>
    </source>
</evidence>
<dbReference type="InterPro" id="IPR014188">
    <property type="entry name" value="Acrylyl-CoA_reductase_AcuI"/>
</dbReference>
<name>A0A368DS41_9PROT</name>
<dbReference type="InterPro" id="IPR011032">
    <property type="entry name" value="GroES-like_sf"/>
</dbReference>
<evidence type="ECO:0000259" key="2">
    <source>
        <dbReference type="Pfam" id="PF00107"/>
    </source>
</evidence>
<dbReference type="InterPro" id="IPR036291">
    <property type="entry name" value="NAD(P)-bd_dom_sf"/>
</dbReference>
<sequence length="331" mass="36204">MQKKFNAWLITKKNNKTCSSYLELESNKYLSGEVIIQVKNSALNYKDALALTGSAPIIRKFPLIPGIDLSGVVIQSKNKKFSEGDRVFTTGWGLGELQNGGLSSHASTDADMLIKVPNKYTHSYIMGLGTAGLTAMLAVLALNENSIKPDAGKVLVTGSSGAVGGIATKLLLKLGYDVVALTSRPEYNRDYLKSFGNIEVLDTDDFLGNPRMLSKERWAAAIDVVGGKVLENIITETNRSGVISVCGQVLGLNLVTNLAPFILRGVRLIGIDSAFCSHERRSRAWDMIFDLLDVKDVDYASEIIDIKDVYERSKLIVNGKNRRRIITNNSN</sequence>
<organism evidence="4 5">
    <name type="scientific">PS1 clade bacterium</name>
    <dbReference type="NCBI Taxonomy" id="2175152"/>
    <lineage>
        <taxon>Bacteria</taxon>
        <taxon>Pseudomonadati</taxon>
        <taxon>Pseudomonadota</taxon>
        <taxon>Alphaproteobacteria</taxon>
        <taxon>PS1 clade</taxon>
    </lineage>
</organism>
<comment type="caution">
    <text evidence="4">The sequence shown here is derived from an EMBL/GenBank/DDBJ whole genome shotgun (WGS) entry which is preliminary data.</text>
</comment>
<dbReference type="Gene3D" id="3.40.50.720">
    <property type="entry name" value="NAD(P)-binding Rossmann-like Domain"/>
    <property type="match status" value="1"/>
</dbReference>
<dbReference type="GO" id="GO:0043957">
    <property type="term" value="F:acryloyl-CoA reductase (NADPH) activity"/>
    <property type="evidence" value="ECO:0007669"/>
    <property type="project" value="TreeGrafter"/>
</dbReference>
<gene>
    <name evidence="4" type="ORF">DBW71_01780</name>
</gene>